<feature type="compositionally biased region" description="Basic and acidic residues" evidence="16">
    <location>
        <begin position="677"/>
        <end position="692"/>
    </location>
</feature>
<gene>
    <name evidence="18" type="ORF">ABEB36_004658</name>
</gene>
<evidence type="ECO:0000313" key="19">
    <source>
        <dbReference type="Proteomes" id="UP001566132"/>
    </source>
</evidence>
<feature type="compositionally biased region" description="Polar residues" evidence="16">
    <location>
        <begin position="812"/>
        <end position="829"/>
    </location>
</feature>
<dbReference type="SUPFAM" id="SSF101908">
    <property type="entry name" value="Putative isomerase YbhE"/>
    <property type="match status" value="1"/>
</dbReference>
<evidence type="ECO:0000256" key="10">
    <source>
        <dbReference type="ARBA" id="ARBA00022927"/>
    </source>
</evidence>
<dbReference type="CDD" id="cd15873">
    <property type="entry name" value="R-SNARE_STXBP5_6"/>
    <property type="match status" value="1"/>
</dbReference>
<evidence type="ECO:0000256" key="12">
    <source>
        <dbReference type="ARBA" id="ARBA00023136"/>
    </source>
</evidence>
<dbReference type="GO" id="GO:0006887">
    <property type="term" value="P:exocytosis"/>
    <property type="evidence" value="ECO:0007669"/>
    <property type="project" value="UniProtKB-KW"/>
</dbReference>
<dbReference type="InterPro" id="IPR042855">
    <property type="entry name" value="V_SNARE_CC"/>
</dbReference>
<evidence type="ECO:0000256" key="11">
    <source>
        <dbReference type="ARBA" id="ARBA00023054"/>
    </source>
</evidence>
<evidence type="ECO:0000256" key="13">
    <source>
        <dbReference type="ARBA" id="ARBA00067543"/>
    </source>
</evidence>
<dbReference type="Gene3D" id="1.20.5.110">
    <property type="match status" value="1"/>
</dbReference>
<dbReference type="InterPro" id="IPR000664">
    <property type="entry name" value="Lethal2_giant"/>
</dbReference>
<dbReference type="SUPFAM" id="SSF58038">
    <property type="entry name" value="SNARE fusion complex"/>
    <property type="match status" value="1"/>
</dbReference>
<dbReference type="FunFam" id="1.20.5.110:FF:000001">
    <property type="entry name" value="syntaxin-binding protein 5 isoform X1"/>
    <property type="match status" value="1"/>
</dbReference>
<evidence type="ECO:0000256" key="9">
    <source>
        <dbReference type="ARBA" id="ARBA00022737"/>
    </source>
</evidence>
<dbReference type="GO" id="GO:0005886">
    <property type="term" value="C:plasma membrane"/>
    <property type="evidence" value="ECO:0007669"/>
    <property type="project" value="UniProtKB-SubCell"/>
</dbReference>
<accession>A0ABD1F752</accession>
<feature type="compositionally biased region" description="Low complexity" evidence="16">
    <location>
        <begin position="694"/>
        <end position="703"/>
    </location>
</feature>
<evidence type="ECO:0000256" key="15">
    <source>
        <dbReference type="SAM" id="Coils"/>
    </source>
</evidence>
<feature type="compositionally biased region" description="Polar residues" evidence="16">
    <location>
        <begin position="650"/>
        <end position="675"/>
    </location>
</feature>
<evidence type="ECO:0000256" key="7">
    <source>
        <dbReference type="ARBA" id="ARBA00022490"/>
    </source>
</evidence>
<organism evidence="18 19">
    <name type="scientific">Hypothenemus hampei</name>
    <name type="common">Coffee berry borer</name>
    <dbReference type="NCBI Taxonomy" id="57062"/>
    <lineage>
        <taxon>Eukaryota</taxon>
        <taxon>Metazoa</taxon>
        <taxon>Ecdysozoa</taxon>
        <taxon>Arthropoda</taxon>
        <taxon>Hexapoda</taxon>
        <taxon>Insecta</taxon>
        <taxon>Pterygota</taxon>
        <taxon>Neoptera</taxon>
        <taxon>Endopterygota</taxon>
        <taxon>Coleoptera</taxon>
        <taxon>Polyphaga</taxon>
        <taxon>Cucujiformia</taxon>
        <taxon>Curculionidae</taxon>
        <taxon>Scolytinae</taxon>
        <taxon>Hypothenemus</taxon>
    </lineage>
</organism>
<dbReference type="InterPro" id="IPR015943">
    <property type="entry name" value="WD40/YVTN_repeat-like_dom_sf"/>
</dbReference>
<dbReference type="GO" id="GO:0015031">
    <property type="term" value="P:protein transport"/>
    <property type="evidence" value="ECO:0007669"/>
    <property type="project" value="UniProtKB-KW"/>
</dbReference>
<name>A0ABD1F752_HYPHA</name>
<keyword evidence="12" id="KW-0472">Membrane</keyword>
<evidence type="ECO:0000256" key="3">
    <source>
        <dbReference type="ARBA" id="ARBA00008070"/>
    </source>
</evidence>
<keyword evidence="10" id="KW-0653">Protein transport</keyword>
<feature type="coiled-coil region" evidence="15">
    <location>
        <begin position="1057"/>
        <end position="1084"/>
    </location>
</feature>
<dbReference type="SMART" id="SM00320">
    <property type="entry name" value="WD40"/>
    <property type="match status" value="6"/>
</dbReference>
<keyword evidence="4" id="KW-0813">Transport</keyword>
<evidence type="ECO:0000256" key="4">
    <source>
        <dbReference type="ARBA" id="ARBA00022448"/>
    </source>
</evidence>
<dbReference type="Pfam" id="PF00957">
    <property type="entry name" value="Synaptobrevin"/>
    <property type="match status" value="1"/>
</dbReference>
<dbReference type="FunFam" id="2.130.10.10:FF:000521">
    <property type="entry name" value="syntaxin-binding protein 5-like isoform X1"/>
    <property type="match status" value="1"/>
</dbReference>
<comment type="subcellular location">
    <subcellularLocation>
        <location evidence="1">Cell membrane</location>
        <topology evidence="1">Peripheral membrane protein</topology>
    </subcellularLocation>
    <subcellularLocation>
        <location evidence="2">Cytoplasm</location>
    </subcellularLocation>
</comment>
<dbReference type="PRINTS" id="PR00962">
    <property type="entry name" value="LETHAL2GIANT"/>
</dbReference>
<comment type="caution">
    <text evidence="18">The sequence shown here is derived from an EMBL/GenBank/DDBJ whole genome shotgun (WGS) entry which is preliminary data.</text>
</comment>
<dbReference type="Pfam" id="PF08366">
    <property type="entry name" value="LLGL"/>
    <property type="match status" value="1"/>
</dbReference>
<dbReference type="GO" id="GO:0005737">
    <property type="term" value="C:cytoplasm"/>
    <property type="evidence" value="ECO:0007669"/>
    <property type="project" value="UniProtKB-SubCell"/>
</dbReference>
<keyword evidence="5" id="KW-1003">Cell membrane</keyword>
<keyword evidence="19" id="KW-1185">Reference proteome</keyword>
<feature type="domain" description="V-SNARE coiled-coil homology" evidence="17">
    <location>
        <begin position="1035"/>
        <end position="1095"/>
    </location>
</feature>
<dbReference type="InterPro" id="IPR036322">
    <property type="entry name" value="WD40_repeat_dom_sf"/>
</dbReference>
<keyword evidence="7" id="KW-0963">Cytoplasm</keyword>
<dbReference type="InterPro" id="IPR001680">
    <property type="entry name" value="WD40_rpt"/>
</dbReference>
<dbReference type="Proteomes" id="UP001566132">
    <property type="component" value="Unassembled WGS sequence"/>
</dbReference>
<reference evidence="18 19" key="1">
    <citation type="submission" date="2024-05" db="EMBL/GenBank/DDBJ databases">
        <title>Genetic variation in Jamaican populations of the coffee berry borer (Hypothenemus hampei).</title>
        <authorList>
            <person name="Errbii M."/>
            <person name="Myrie A."/>
        </authorList>
    </citation>
    <scope>NUCLEOTIDE SEQUENCE [LARGE SCALE GENOMIC DNA]</scope>
    <source>
        <strain evidence="18">JA-Hopewell-2020-01-JO</strain>
        <tissue evidence="18">Whole body</tissue>
    </source>
</reference>
<dbReference type="FunFam" id="2.130.10.10:FF:003581">
    <property type="entry name" value="Lethal(2) giant larvae protein-like Protein"/>
    <property type="match status" value="1"/>
</dbReference>
<dbReference type="PANTHER" id="PTHR10241:SF25">
    <property type="entry name" value="TOMOSYN, ISOFORM C"/>
    <property type="match status" value="1"/>
</dbReference>
<dbReference type="Gene3D" id="2.130.10.10">
    <property type="entry name" value="YVTN repeat-like/Quinoprotein amine dehydrogenase"/>
    <property type="match status" value="2"/>
</dbReference>
<evidence type="ECO:0000256" key="6">
    <source>
        <dbReference type="ARBA" id="ARBA00022483"/>
    </source>
</evidence>
<dbReference type="PROSITE" id="PS50892">
    <property type="entry name" value="V_SNARE"/>
    <property type="match status" value="1"/>
</dbReference>
<protein>
    <recommendedName>
        <fullName evidence="13">Syntaxin-binding protein 5-like</fullName>
    </recommendedName>
</protein>
<keyword evidence="6" id="KW-0268">Exocytosis</keyword>
<dbReference type="AlphaFoldDB" id="A0ABD1F752"/>
<keyword evidence="9" id="KW-0677">Repeat</keyword>
<feature type="region of interest" description="Disordered" evidence="16">
    <location>
        <begin position="626"/>
        <end position="703"/>
    </location>
</feature>
<evidence type="ECO:0000256" key="16">
    <source>
        <dbReference type="SAM" id="MobiDB-lite"/>
    </source>
</evidence>
<comment type="similarity">
    <text evidence="3">Belongs to the WD repeat L(2)GL family.</text>
</comment>
<keyword evidence="11 14" id="KW-0175">Coiled coil</keyword>
<evidence type="ECO:0000256" key="14">
    <source>
        <dbReference type="PROSITE-ProRule" id="PRU00290"/>
    </source>
</evidence>
<dbReference type="InterPro" id="IPR013577">
    <property type="entry name" value="LLGL2"/>
</dbReference>
<evidence type="ECO:0000313" key="18">
    <source>
        <dbReference type="EMBL" id="KAL1509998.1"/>
    </source>
</evidence>
<sequence length="1100" mass="122139">MAFDPVQKLLAIGSKCGSLRILGQPGVDVHVRHDMDGPPGSAAVLHLQFLVNEGCLISATADDTLHLWTYKQKVPQIVQSLKFQKEKITCMHLPLQSKWLYIGTEKGNVHIVQIENFSLSGYVINWNKTIELTRKTHPGAIVHLSDNPLDLSKLLIGYESGQIVLWDLKNKCSDIRWQGNELRSIAWHYEGKQFMCSHTDGTLTTWSLRNNQKYIHISQPHAKFNKDGKPEQCKPITKVEWKTNKSGEAFVIFSGGMAYDQACRTPSITVVYNKTTTVLEMEHNVIDFVTLCEIPYTSELQEPFAIIVLLQNDLVVIDLRTPGFPCIDNPYPMNIHESPVTCVSYLADCPVDLISAFYYVGRSNASKRQGMSERDWPITGGTWSAQGCRYSEVILTGHADGSIKFWDASAGTLQVLYKLKTSKVFEKSKSRSTESEDDPFAIHLISLCPESRKLCVAGASSHVILFTYKKSECNEEVMTLEIPIVYEVIEDEISPDCQFSGPGSAGSGNKLDLFDSDTKKEGQTLRVRNGPQKKPPGFQAQLVCLTPWNNGEPPSQITSLTINSSYGLMAYGNEAGLVIVDIEQRVCLLNVGSPDLYGAQDPYSRIPRSPKKNQLAEALLQDFDSRQPRSPSIDQMNGVCPVISTPPGGPQSNVNQSPVAATSSGVFGSSTSATCRSRPEPPRRSRSQDKLDCSFSRSRSSSMSSLDNITSEAIQCLVFADTYSKKTEPSILTPTLWVGTSLGSVLPILITPPEPDSRSSQPVVVSMVGTTIFRLKGSIITLSFLDYSGALIPYTYEAWKDDNREKRDRTPTRNQNRMSPTLGENSGKNDNFGDRQFVVIASQKQARVVALPSQSCIYKQQLADSDFVIKAEVISFKDSVCLVTYVSNGHLMAYSLPSLRPMLDIDFLPLSELSFQTPSSKGIVDPMLSIWGQQLIVNEDTDQIARTFGFSNKGNGLYLASPSELQKFTLCADFCSDLTEMLGDLFLSCEMPELPKQGIFKSFFKVGVSSLDREELFGESSGRANKSVAKHIPGNMQDVGQRASSACSEVNRAHKLMLERGEKLSQLEEKSERMRNEAENFSSTAHELMLKHRDKKWYQL</sequence>
<evidence type="ECO:0000256" key="5">
    <source>
        <dbReference type="ARBA" id="ARBA00022475"/>
    </source>
</evidence>
<evidence type="ECO:0000256" key="1">
    <source>
        <dbReference type="ARBA" id="ARBA00004202"/>
    </source>
</evidence>
<proteinExistence type="inferred from homology"/>
<evidence type="ECO:0000259" key="17">
    <source>
        <dbReference type="PROSITE" id="PS50892"/>
    </source>
</evidence>
<dbReference type="EMBL" id="JBDJPC010000003">
    <property type="protein sequence ID" value="KAL1509998.1"/>
    <property type="molecule type" value="Genomic_DNA"/>
</dbReference>
<dbReference type="SUPFAM" id="SSF50978">
    <property type="entry name" value="WD40 repeat-like"/>
    <property type="match status" value="1"/>
</dbReference>
<feature type="region of interest" description="Disordered" evidence="16">
    <location>
        <begin position="803"/>
        <end position="830"/>
    </location>
</feature>
<evidence type="ECO:0000256" key="8">
    <source>
        <dbReference type="ARBA" id="ARBA00022574"/>
    </source>
</evidence>
<keyword evidence="8" id="KW-0853">WD repeat</keyword>
<evidence type="ECO:0000256" key="2">
    <source>
        <dbReference type="ARBA" id="ARBA00004496"/>
    </source>
</evidence>
<dbReference type="PANTHER" id="PTHR10241">
    <property type="entry name" value="LETHAL 2 GIANT LARVAE PROTEIN"/>
    <property type="match status" value="1"/>
</dbReference>